<dbReference type="PROSITE" id="PS50109">
    <property type="entry name" value="HIS_KIN"/>
    <property type="match status" value="1"/>
</dbReference>
<name>A0A7G9RNK6_9BURK</name>
<feature type="transmembrane region" description="Helical" evidence="11">
    <location>
        <begin position="148"/>
        <end position="168"/>
    </location>
</feature>
<keyword evidence="8 11" id="KW-1133">Transmembrane helix</keyword>
<evidence type="ECO:0000256" key="11">
    <source>
        <dbReference type="SAM" id="Phobius"/>
    </source>
</evidence>
<dbReference type="InterPro" id="IPR036097">
    <property type="entry name" value="HisK_dim/P_sf"/>
</dbReference>
<feature type="domain" description="HAMP" evidence="13">
    <location>
        <begin position="171"/>
        <end position="223"/>
    </location>
</feature>
<dbReference type="PRINTS" id="PR00344">
    <property type="entry name" value="BCTRLSENSOR"/>
</dbReference>
<keyword evidence="15" id="KW-1185">Reference proteome</keyword>
<dbReference type="SMART" id="SM00388">
    <property type="entry name" value="HisKA"/>
    <property type="match status" value="1"/>
</dbReference>
<dbReference type="InterPro" id="IPR005467">
    <property type="entry name" value="His_kinase_dom"/>
</dbReference>
<dbReference type="Proteomes" id="UP000515811">
    <property type="component" value="Chromosome"/>
</dbReference>
<dbReference type="PANTHER" id="PTHR45436:SF1">
    <property type="entry name" value="SENSOR PROTEIN QSEC"/>
    <property type="match status" value="1"/>
</dbReference>
<dbReference type="AlphaFoldDB" id="A0A7G9RNK6"/>
<evidence type="ECO:0000313" key="15">
    <source>
        <dbReference type="Proteomes" id="UP000515811"/>
    </source>
</evidence>
<keyword evidence="6 11" id="KW-0812">Transmembrane</keyword>
<dbReference type="InterPro" id="IPR003660">
    <property type="entry name" value="HAMP_dom"/>
</dbReference>
<evidence type="ECO:0000256" key="3">
    <source>
        <dbReference type="ARBA" id="ARBA00012438"/>
    </source>
</evidence>
<dbReference type="PANTHER" id="PTHR45436">
    <property type="entry name" value="SENSOR HISTIDINE KINASE YKOH"/>
    <property type="match status" value="1"/>
</dbReference>
<evidence type="ECO:0000313" key="14">
    <source>
        <dbReference type="EMBL" id="QNN57181.1"/>
    </source>
</evidence>
<dbReference type="CDD" id="cd00082">
    <property type="entry name" value="HisKA"/>
    <property type="match status" value="1"/>
</dbReference>
<accession>A0A7G9RNK6</accession>
<dbReference type="GO" id="GO:0005886">
    <property type="term" value="C:plasma membrane"/>
    <property type="evidence" value="ECO:0007669"/>
    <property type="project" value="TreeGrafter"/>
</dbReference>
<dbReference type="InterPro" id="IPR036890">
    <property type="entry name" value="HATPase_C_sf"/>
</dbReference>
<dbReference type="Gene3D" id="3.30.565.10">
    <property type="entry name" value="Histidine kinase-like ATPase, C-terminal domain"/>
    <property type="match status" value="1"/>
</dbReference>
<feature type="domain" description="Histidine kinase" evidence="12">
    <location>
        <begin position="231"/>
        <end position="437"/>
    </location>
</feature>
<gene>
    <name evidence="14" type="ORF">H9K76_22415</name>
</gene>
<reference evidence="14 15" key="1">
    <citation type="submission" date="2020-08" db="EMBL/GenBank/DDBJ databases">
        <title>Genome sequence of Diaphorobacter ruginosibacter DSM 27467T.</title>
        <authorList>
            <person name="Hyun D.-W."/>
            <person name="Bae J.-W."/>
        </authorList>
    </citation>
    <scope>NUCLEOTIDE SEQUENCE [LARGE SCALE GENOMIC DNA]</scope>
    <source>
        <strain evidence="14 15">DSM 27467</strain>
    </source>
</reference>
<sequence length="437" mass="47186">MGISLERRTLICLTLAFAAGAGALALSLYDTRDHLRRTTVAIQAREIAEGFTMQSDPASLPRTYAGGELSYTLYSPSGEVLWFSDDLKRPRRLRPHPDQVPQRPFSWPLHSGEVVNVPTRLSDGATLMVAKRDLLERQAIGVLLQAKLLQSLAMLIPIGLLALGLIYWMMRWTLRPVQEAARFAQGISPQHVQPIPTTGLPREIRPLADAVNMAVDNLAQALANEKRLVADAAHELRTPLTVLDLRLQKARAEAAPDWPSIDADLSTLRQITGQLLLLARQDQHTGIGEGTSTAASTHLSRTVREAAAALLPLFEAQGRELRVHIADAVHCQGEASLLRTAIGNVLENALHHGRGPVSLILAASTEAIRLTVEDQGAGVPGALQDSMFMRFQKGSQGSRGAGLGLAITRQILRNAGGDARFVSSSGCAVELSFRAPA</sequence>
<dbReference type="SUPFAM" id="SSF55874">
    <property type="entry name" value="ATPase domain of HSP90 chaperone/DNA topoisomerase II/histidine kinase"/>
    <property type="match status" value="1"/>
</dbReference>
<evidence type="ECO:0000256" key="8">
    <source>
        <dbReference type="ARBA" id="ARBA00022989"/>
    </source>
</evidence>
<evidence type="ECO:0000256" key="7">
    <source>
        <dbReference type="ARBA" id="ARBA00022777"/>
    </source>
</evidence>
<dbReference type="GO" id="GO:0000155">
    <property type="term" value="F:phosphorelay sensor kinase activity"/>
    <property type="evidence" value="ECO:0007669"/>
    <property type="project" value="InterPro"/>
</dbReference>
<dbReference type="Pfam" id="PF02518">
    <property type="entry name" value="HATPase_c"/>
    <property type="match status" value="1"/>
</dbReference>
<evidence type="ECO:0000256" key="2">
    <source>
        <dbReference type="ARBA" id="ARBA00004370"/>
    </source>
</evidence>
<dbReference type="EC" id="2.7.13.3" evidence="3"/>
<dbReference type="KEGG" id="drg:H9K76_22415"/>
<dbReference type="InterPro" id="IPR050428">
    <property type="entry name" value="TCS_sensor_his_kinase"/>
</dbReference>
<dbReference type="Gene3D" id="1.10.287.130">
    <property type="match status" value="1"/>
</dbReference>
<comment type="catalytic activity">
    <reaction evidence="1">
        <text>ATP + protein L-histidine = ADP + protein N-phospho-L-histidine.</text>
        <dbReference type="EC" id="2.7.13.3"/>
    </reaction>
</comment>
<dbReference type="InterPro" id="IPR003661">
    <property type="entry name" value="HisK_dim/P_dom"/>
</dbReference>
<keyword evidence="4" id="KW-0597">Phosphoprotein</keyword>
<evidence type="ECO:0000259" key="12">
    <source>
        <dbReference type="PROSITE" id="PS50109"/>
    </source>
</evidence>
<evidence type="ECO:0000256" key="9">
    <source>
        <dbReference type="ARBA" id="ARBA00023012"/>
    </source>
</evidence>
<keyword evidence="9" id="KW-0902">Two-component regulatory system</keyword>
<dbReference type="EMBL" id="CP060714">
    <property type="protein sequence ID" value="QNN57181.1"/>
    <property type="molecule type" value="Genomic_DNA"/>
</dbReference>
<keyword evidence="5" id="KW-0808">Transferase</keyword>
<dbReference type="SMART" id="SM00387">
    <property type="entry name" value="HATPase_c"/>
    <property type="match status" value="1"/>
</dbReference>
<comment type="subcellular location">
    <subcellularLocation>
        <location evidence="2">Membrane</location>
    </subcellularLocation>
</comment>
<dbReference type="InterPro" id="IPR004358">
    <property type="entry name" value="Sig_transdc_His_kin-like_C"/>
</dbReference>
<evidence type="ECO:0000256" key="5">
    <source>
        <dbReference type="ARBA" id="ARBA00022679"/>
    </source>
</evidence>
<dbReference type="RefSeq" id="WP_187597446.1">
    <property type="nucleotide sequence ID" value="NZ_CP060714.1"/>
</dbReference>
<protein>
    <recommendedName>
        <fullName evidence="3">histidine kinase</fullName>
        <ecNumber evidence="3">2.7.13.3</ecNumber>
    </recommendedName>
</protein>
<dbReference type="Pfam" id="PF00512">
    <property type="entry name" value="HisKA"/>
    <property type="match status" value="1"/>
</dbReference>
<dbReference type="InterPro" id="IPR003594">
    <property type="entry name" value="HATPase_dom"/>
</dbReference>
<evidence type="ECO:0000256" key="4">
    <source>
        <dbReference type="ARBA" id="ARBA00022553"/>
    </source>
</evidence>
<keyword evidence="7 14" id="KW-0418">Kinase</keyword>
<proteinExistence type="predicted"/>
<organism evidence="14 15">
    <name type="scientific">Diaphorobacter ruginosibacter</name>
    <dbReference type="NCBI Taxonomy" id="1715720"/>
    <lineage>
        <taxon>Bacteria</taxon>
        <taxon>Pseudomonadati</taxon>
        <taxon>Pseudomonadota</taxon>
        <taxon>Betaproteobacteria</taxon>
        <taxon>Burkholderiales</taxon>
        <taxon>Comamonadaceae</taxon>
        <taxon>Diaphorobacter</taxon>
    </lineage>
</organism>
<evidence type="ECO:0000256" key="10">
    <source>
        <dbReference type="ARBA" id="ARBA00023136"/>
    </source>
</evidence>
<evidence type="ECO:0000256" key="1">
    <source>
        <dbReference type="ARBA" id="ARBA00000085"/>
    </source>
</evidence>
<evidence type="ECO:0000259" key="13">
    <source>
        <dbReference type="PROSITE" id="PS50885"/>
    </source>
</evidence>
<dbReference type="SUPFAM" id="SSF47384">
    <property type="entry name" value="Homodimeric domain of signal transducing histidine kinase"/>
    <property type="match status" value="1"/>
</dbReference>
<dbReference type="PROSITE" id="PS50885">
    <property type="entry name" value="HAMP"/>
    <property type="match status" value="1"/>
</dbReference>
<keyword evidence="10 11" id="KW-0472">Membrane</keyword>
<evidence type="ECO:0000256" key="6">
    <source>
        <dbReference type="ARBA" id="ARBA00022692"/>
    </source>
</evidence>